<sequence length="239" mass="26474">MARADSPDAEDTHKQQEQHSIQDFELPKTLVTRIAKAALPDNIKLQKEAVTALVMSTTVFINYLAATAQDVTWSRSAKTITAQDVLKALEIIEFDDQVEPMKRELEGVSSSFFLLCNAKYGVVWKTVQDPKGKSKKRGAGEEEQKGKRKKAAEAVEEKGEEEEEEADEEEHEEEPEENEEVDELDGEGDELIIEGNALGGELGAGGQPGEDEEMEEHEPPEDVSMDVDVRGSQKDGEED</sequence>
<dbReference type="PANTHER" id="PTHR46172:SF1">
    <property type="entry name" value="DNA POLYMERASE EPSILON SUBUNIT 3"/>
    <property type="match status" value="1"/>
</dbReference>
<dbReference type="InterPro" id="IPR009072">
    <property type="entry name" value="Histone-fold"/>
</dbReference>
<dbReference type="OMA" id="ELEFSFM"/>
<dbReference type="GO" id="GO:0008623">
    <property type="term" value="C:CHRAC"/>
    <property type="evidence" value="ECO:0007669"/>
    <property type="project" value="TreeGrafter"/>
</dbReference>
<dbReference type="STRING" id="1858805.M5G325"/>
<protein>
    <recommendedName>
        <fullName evidence="3">DNA polymerase epsilon subunit D</fullName>
    </recommendedName>
    <alternativeName>
        <fullName evidence="4">DNA polymerase II subunit D</fullName>
    </alternativeName>
</protein>
<dbReference type="GO" id="GO:0031507">
    <property type="term" value="P:heterochromatin formation"/>
    <property type="evidence" value="ECO:0007669"/>
    <property type="project" value="TreeGrafter"/>
</dbReference>
<dbReference type="Gene3D" id="1.10.20.10">
    <property type="entry name" value="Histone, subunit A"/>
    <property type="match status" value="1"/>
</dbReference>
<feature type="compositionally biased region" description="Basic and acidic residues" evidence="5">
    <location>
        <begin position="130"/>
        <end position="157"/>
    </location>
</feature>
<feature type="compositionally biased region" description="Acidic residues" evidence="5">
    <location>
        <begin position="158"/>
        <end position="192"/>
    </location>
</feature>
<dbReference type="PANTHER" id="PTHR46172">
    <property type="entry name" value="DNA POLYMERASE EPSILON SUBUNIT 3"/>
    <property type="match status" value="1"/>
</dbReference>
<dbReference type="GO" id="GO:0008622">
    <property type="term" value="C:epsilon DNA polymerase complex"/>
    <property type="evidence" value="ECO:0007669"/>
    <property type="project" value="TreeGrafter"/>
</dbReference>
<feature type="region of interest" description="Disordered" evidence="5">
    <location>
        <begin position="1"/>
        <end position="20"/>
    </location>
</feature>
<dbReference type="GO" id="GO:0006974">
    <property type="term" value="P:DNA damage response"/>
    <property type="evidence" value="ECO:0007669"/>
    <property type="project" value="TreeGrafter"/>
</dbReference>
<evidence type="ECO:0000256" key="3">
    <source>
        <dbReference type="ARBA" id="ARBA00039775"/>
    </source>
</evidence>
<feature type="compositionally biased region" description="Basic and acidic residues" evidence="5">
    <location>
        <begin position="227"/>
        <end position="239"/>
    </location>
</feature>
<feature type="region of interest" description="Disordered" evidence="5">
    <location>
        <begin position="130"/>
        <end position="239"/>
    </location>
</feature>
<dbReference type="OrthoDB" id="1707486at2759"/>
<evidence type="ECO:0000256" key="5">
    <source>
        <dbReference type="SAM" id="MobiDB-lite"/>
    </source>
</evidence>
<feature type="compositionally biased region" description="Basic and acidic residues" evidence="5">
    <location>
        <begin position="10"/>
        <end position="20"/>
    </location>
</feature>
<keyword evidence="2" id="KW-0539">Nucleus</keyword>
<dbReference type="SUPFAM" id="SSF47113">
    <property type="entry name" value="Histone-fold"/>
    <property type="match status" value="1"/>
</dbReference>
<dbReference type="GO" id="GO:0046982">
    <property type="term" value="F:protein heterodimerization activity"/>
    <property type="evidence" value="ECO:0007669"/>
    <property type="project" value="InterPro"/>
</dbReference>
<feature type="compositionally biased region" description="Gly residues" evidence="5">
    <location>
        <begin position="197"/>
        <end position="208"/>
    </location>
</feature>
<evidence type="ECO:0000256" key="4">
    <source>
        <dbReference type="ARBA" id="ARBA00042096"/>
    </source>
</evidence>
<dbReference type="AlphaFoldDB" id="M5G325"/>
<evidence type="ECO:0000256" key="1">
    <source>
        <dbReference type="ARBA" id="ARBA00004123"/>
    </source>
</evidence>
<dbReference type="InterPro" id="IPR003958">
    <property type="entry name" value="CBFA_NFYB_domain"/>
</dbReference>
<gene>
    <name evidence="7" type="ORF">DACRYDRAFT_18233</name>
</gene>
<dbReference type="EMBL" id="JH795874">
    <property type="protein sequence ID" value="EJT98157.1"/>
    <property type="molecule type" value="Genomic_DNA"/>
</dbReference>
<dbReference type="RefSeq" id="XP_040625055.1">
    <property type="nucleotide sequence ID" value="XM_040771346.1"/>
</dbReference>
<evidence type="ECO:0000259" key="6">
    <source>
        <dbReference type="Pfam" id="PF00808"/>
    </source>
</evidence>
<dbReference type="GO" id="GO:0031490">
    <property type="term" value="F:chromatin DNA binding"/>
    <property type="evidence" value="ECO:0007669"/>
    <property type="project" value="TreeGrafter"/>
</dbReference>
<dbReference type="GO" id="GO:0006272">
    <property type="term" value="P:leading strand elongation"/>
    <property type="evidence" value="ECO:0007669"/>
    <property type="project" value="TreeGrafter"/>
</dbReference>
<accession>M5G325</accession>
<proteinExistence type="predicted"/>
<dbReference type="Pfam" id="PF00808">
    <property type="entry name" value="CBFD_NFYB_HMF"/>
    <property type="match status" value="1"/>
</dbReference>
<dbReference type="HOGENOM" id="CLU_043417_3_1_1"/>
<organism evidence="7 8">
    <name type="scientific">Dacryopinax primogenitus (strain DJM 731)</name>
    <name type="common">Brown rot fungus</name>
    <dbReference type="NCBI Taxonomy" id="1858805"/>
    <lineage>
        <taxon>Eukaryota</taxon>
        <taxon>Fungi</taxon>
        <taxon>Dikarya</taxon>
        <taxon>Basidiomycota</taxon>
        <taxon>Agaricomycotina</taxon>
        <taxon>Dacrymycetes</taxon>
        <taxon>Dacrymycetales</taxon>
        <taxon>Dacrymycetaceae</taxon>
        <taxon>Dacryopinax</taxon>
    </lineage>
</organism>
<dbReference type="Proteomes" id="UP000030653">
    <property type="component" value="Unassembled WGS sequence"/>
</dbReference>
<dbReference type="InterPro" id="IPR051377">
    <property type="entry name" value="DNA_Pol-Epsilon_Subunit"/>
</dbReference>
<evidence type="ECO:0000256" key="2">
    <source>
        <dbReference type="ARBA" id="ARBA00023242"/>
    </source>
</evidence>
<feature type="domain" description="Transcription factor CBF/NF-Y/archaeal histone" evidence="6">
    <location>
        <begin position="25"/>
        <end position="89"/>
    </location>
</feature>
<name>M5G325_DACPD</name>
<comment type="subcellular location">
    <subcellularLocation>
        <location evidence="1">Nucleus</location>
    </subcellularLocation>
</comment>
<evidence type="ECO:0000313" key="8">
    <source>
        <dbReference type="Proteomes" id="UP000030653"/>
    </source>
</evidence>
<reference evidence="7 8" key="1">
    <citation type="journal article" date="2012" name="Science">
        <title>The Paleozoic origin of enzymatic lignin decomposition reconstructed from 31 fungal genomes.</title>
        <authorList>
            <person name="Floudas D."/>
            <person name="Binder M."/>
            <person name="Riley R."/>
            <person name="Barry K."/>
            <person name="Blanchette R.A."/>
            <person name="Henrissat B."/>
            <person name="Martinez A.T."/>
            <person name="Otillar R."/>
            <person name="Spatafora J.W."/>
            <person name="Yadav J.S."/>
            <person name="Aerts A."/>
            <person name="Benoit I."/>
            <person name="Boyd A."/>
            <person name="Carlson A."/>
            <person name="Copeland A."/>
            <person name="Coutinho P.M."/>
            <person name="de Vries R.P."/>
            <person name="Ferreira P."/>
            <person name="Findley K."/>
            <person name="Foster B."/>
            <person name="Gaskell J."/>
            <person name="Glotzer D."/>
            <person name="Gorecki P."/>
            <person name="Heitman J."/>
            <person name="Hesse C."/>
            <person name="Hori C."/>
            <person name="Igarashi K."/>
            <person name="Jurgens J.A."/>
            <person name="Kallen N."/>
            <person name="Kersten P."/>
            <person name="Kohler A."/>
            <person name="Kuees U."/>
            <person name="Kumar T.K.A."/>
            <person name="Kuo A."/>
            <person name="LaButti K."/>
            <person name="Larrondo L.F."/>
            <person name="Lindquist E."/>
            <person name="Ling A."/>
            <person name="Lombard V."/>
            <person name="Lucas S."/>
            <person name="Lundell T."/>
            <person name="Martin R."/>
            <person name="McLaughlin D.J."/>
            <person name="Morgenstern I."/>
            <person name="Morin E."/>
            <person name="Murat C."/>
            <person name="Nagy L.G."/>
            <person name="Nolan M."/>
            <person name="Ohm R.A."/>
            <person name="Patyshakuliyeva A."/>
            <person name="Rokas A."/>
            <person name="Ruiz-Duenas F.J."/>
            <person name="Sabat G."/>
            <person name="Salamov A."/>
            <person name="Samejima M."/>
            <person name="Schmutz J."/>
            <person name="Slot J.C."/>
            <person name="St John F."/>
            <person name="Stenlid J."/>
            <person name="Sun H."/>
            <person name="Sun S."/>
            <person name="Syed K."/>
            <person name="Tsang A."/>
            <person name="Wiebenga A."/>
            <person name="Young D."/>
            <person name="Pisabarro A."/>
            <person name="Eastwood D.C."/>
            <person name="Martin F."/>
            <person name="Cullen D."/>
            <person name="Grigoriev I.V."/>
            <person name="Hibbett D.S."/>
        </authorList>
    </citation>
    <scope>NUCLEOTIDE SEQUENCE [LARGE SCALE GENOMIC DNA]</scope>
    <source>
        <strain evidence="7 8">DJM-731 SS1</strain>
    </source>
</reference>
<keyword evidence="8" id="KW-1185">Reference proteome</keyword>
<dbReference type="GeneID" id="63686408"/>
<evidence type="ECO:0000313" key="7">
    <source>
        <dbReference type="EMBL" id="EJT98157.1"/>
    </source>
</evidence>
<dbReference type="CDD" id="cd22928">
    <property type="entry name" value="HFD_POLE3_DPB4"/>
    <property type="match status" value="1"/>
</dbReference>
<feature type="compositionally biased region" description="Acidic residues" evidence="5">
    <location>
        <begin position="209"/>
        <end position="225"/>
    </location>
</feature>